<dbReference type="Pfam" id="PF04972">
    <property type="entry name" value="BON"/>
    <property type="match status" value="1"/>
</dbReference>
<feature type="region of interest" description="Disordered" evidence="1">
    <location>
        <begin position="70"/>
        <end position="100"/>
    </location>
</feature>
<dbReference type="eggNOG" id="COG2823">
    <property type="taxonomic scope" value="Bacteria"/>
</dbReference>
<gene>
    <name evidence="3" type="ordered locus">H16_B2356</name>
</gene>
<reference evidence="3 4" key="1">
    <citation type="journal article" date="2006" name="Nat. Biotechnol.">
        <title>Genome sequence of the bioplastic-producing 'Knallgas' bacterium Ralstonia eutropha H16.</title>
        <authorList>
            <person name="Pohlmann A."/>
            <person name="Fricke W.F."/>
            <person name="Reinecke F."/>
            <person name="Kusian B."/>
            <person name="Liesegang H."/>
            <person name="Cramm R."/>
            <person name="Eitinger T."/>
            <person name="Ewering C."/>
            <person name="Potter M."/>
            <person name="Schwartz E."/>
            <person name="Strittmatter A."/>
            <person name="Voss I."/>
            <person name="Gottschalk G."/>
            <person name="Steinbuechel A."/>
            <person name="Friedrich B."/>
            <person name="Bowien B."/>
        </authorList>
    </citation>
    <scope>NUCLEOTIDE SEQUENCE [LARGE SCALE GENOMIC DNA]</scope>
    <source>
        <strain evidence="4">ATCC 17699 / DSM 428 / KCTC 22496 / NCIMB 10442 / H16 / Stanier 337</strain>
    </source>
</reference>
<dbReference type="STRING" id="381666.H16_B2356"/>
<evidence type="ECO:0000313" key="3">
    <source>
        <dbReference type="EMBL" id="CAJ97138.1"/>
    </source>
</evidence>
<evidence type="ECO:0000256" key="1">
    <source>
        <dbReference type="SAM" id="MobiDB-lite"/>
    </source>
</evidence>
<dbReference type="HOGENOM" id="CLU_123888_0_0_4"/>
<sequence>MPYQWFRVPGKSGNGCAGDPKKEAAMRFSRIPARTVRMACVAAALAVAGSALALDKSGLILVAADDTPVAPVNSAPGMPGRADPDRGAAPDMSADKAKRAVEDGAITTRIKTKLLTTKDLKSTGIRVKTRQGTVDVSGTVPSQQQHDLALDAIRSVEGVTSVNDNLKVSSR</sequence>
<dbReference type="InterPro" id="IPR007055">
    <property type="entry name" value="BON_dom"/>
</dbReference>
<dbReference type="AlphaFoldDB" id="Q0JYN6"/>
<dbReference type="PANTHER" id="PTHR34606">
    <property type="entry name" value="BON DOMAIN-CONTAINING PROTEIN"/>
    <property type="match status" value="1"/>
</dbReference>
<evidence type="ECO:0000259" key="2">
    <source>
        <dbReference type="PROSITE" id="PS50914"/>
    </source>
</evidence>
<dbReference type="Gene3D" id="3.30.1340.30">
    <property type="match status" value="1"/>
</dbReference>
<protein>
    <submittedName>
        <fullName evidence="3">Predicted periplasmic or secreted lipoprotein</fullName>
    </submittedName>
</protein>
<dbReference type="PROSITE" id="PS50914">
    <property type="entry name" value="BON"/>
    <property type="match status" value="1"/>
</dbReference>
<dbReference type="KEGG" id="reh:H16_B2356"/>
<organism evidence="3 4">
    <name type="scientific">Cupriavidus necator (strain ATCC 17699 / DSM 428 / KCTC 22496 / NCIMB 10442 / H16 / Stanier 337)</name>
    <name type="common">Ralstonia eutropha</name>
    <dbReference type="NCBI Taxonomy" id="381666"/>
    <lineage>
        <taxon>Bacteria</taxon>
        <taxon>Pseudomonadati</taxon>
        <taxon>Pseudomonadota</taxon>
        <taxon>Betaproteobacteria</taxon>
        <taxon>Burkholderiales</taxon>
        <taxon>Burkholderiaceae</taxon>
        <taxon>Cupriavidus</taxon>
    </lineage>
</organism>
<keyword evidence="4" id="KW-1185">Reference proteome</keyword>
<evidence type="ECO:0000313" key="4">
    <source>
        <dbReference type="Proteomes" id="UP000008210"/>
    </source>
</evidence>
<proteinExistence type="predicted"/>
<dbReference type="InterPro" id="IPR014004">
    <property type="entry name" value="Transpt-assoc_nodulatn_dom_bac"/>
</dbReference>
<feature type="domain" description="BON" evidence="2">
    <location>
        <begin position="102"/>
        <end position="170"/>
    </location>
</feature>
<dbReference type="Proteomes" id="UP000008210">
    <property type="component" value="Chromosome 2"/>
</dbReference>
<dbReference type="InterPro" id="IPR051686">
    <property type="entry name" value="Lipoprotein_DolP"/>
</dbReference>
<dbReference type="EMBL" id="AM260480">
    <property type="protein sequence ID" value="CAJ97138.1"/>
    <property type="molecule type" value="Genomic_DNA"/>
</dbReference>
<keyword evidence="3" id="KW-0449">Lipoprotein</keyword>
<dbReference type="SMART" id="SM00749">
    <property type="entry name" value="BON"/>
    <property type="match status" value="1"/>
</dbReference>
<feature type="compositionally biased region" description="Basic and acidic residues" evidence="1">
    <location>
        <begin position="82"/>
        <end position="100"/>
    </location>
</feature>
<dbReference type="PANTHER" id="PTHR34606:SF15">
    <property type="entry name" value="BON DOMAIN-CONTAINING PROTEIN"/>
    <property type="match status" value="1"/>
</dbReference>
<accession>Q0JYN6</accession>
<name>Q0JYN6_CUPNH</name>